<evidence type="ECO:0000313" key="2">
    <source>
        <dbReference type="Proteomes" id="UP000366872"/>
    </source>
</evidence>
<proteinExistence type="predicted"/>
<reference evidence="1 2" key="1">
    <citation type="submission" date="2019-04" db="EMBL/GenBank/DDBJ databases">
        <authorList>
            <person name="Van Vliet M D."/>
        </authorList>
    </citation>
    <scope>NUCLEOTIDE SEQUENCE [LARGE SCALE GENOMIC DNA]</scope>
    <source>
        <strain evidence="1 2">F1</strain>
    </source>
</reference>
<dbReference type="AlphaFoldDB" id="A0A6C2U1I3"/>
<dbReference type="EMBL" id="CAAHFG010000001">
    <property type="protein sequence ID" value="VGO13669.1"/>
    <property type="molecule type" value="Genomic_DNA"/>
</dbReference>
<evidence type="ECO:0000313" key="1">
    <source>
        <dbReference type="EMBL" id="VGO13669.1"/>
    </source>
</evidence>
<organism evidence="1 2">
    <name type="scientific">Pontiella desulfatans</name>
    <dbReference type="NCBI Taxonomy" id="2750659"/>
    <lineage>
        <taxon>Bacteria</taxon>
        <taxon>Pseudomonadati</taxon>
        <taxon>Kiritimatiellota</taxon>
        <taxon>Kiritimatiellia</taxon>
        <taxon>Kiritimatiellales</taxon>
        <taxon>Pontiellaceae</taxon>
        <taxon>Pontiella</taxon>
    </lineage>
</organism>
<accession>A0A6C2U1I3</accession>
<keyword evidence="2" id="KW-1185">Reference proteome</keyword>
<gene>
    <name evidence="1" type="ORF">PDESU_02226</name>
</gene>
<evidence type="ECO:0008006" key="3">
    <source>
        <dbReference type="Google" id="ProtNLM"/>
    </source>
</evidence>
<sequence>MIMTQKPRFNTGQICSTPGALEAMMDALQSPVEFISRHISGDWGEVCAEDQQANEEAVDANLRLLSAYRTKKEVRLWVITESDRSLTTILLPEEY</sequence>
<dbReference type="Proteomes" id="UP000366872">
    <property type="component" value="Unassembled WGS sequence"/>
</dbReference>
<name>A0A6C2U1I3_PONDE</name>
<protein>
    <recommendedName>
        <fullName evidence="3">Type I restriction endonuclease subunit M</fullName>
    </recommendedName>
</protein>
<dbReference type="RefSeq" id="WP_136079218.1">
    <property type="nucleotide sequence ID" value="NZ_CAAHFG010000001.1"/>
</dbReference>